<dbReference type="Proteomes" id="UP001146120">
    <property type="component" value="Unassembled WGS sequence"/>
</dbReference>
<gene>
    <name evidence="15" type="ORF">N0F65_012167</name>
</gene>
<evidence type="ECO:0000256" key="3">
    <source>
        <dbReference type="ARBA" id="ARBA00012780"/>
    </source>
</evidence>
<evidence type="ECO:0000256" key="10">
    <source>
        <dbReference type="ARBA" id="ARBA00023326"/>
    </source>
</evidence>
<evidence type="ECO:0000256" key="12">
    <source>
        <dbReference type="ARBA" id="ARBA00042373"/>
    </source>
</evidence>
<evidence type="ECO:0000256" key="9">
    <source>
        <dbReference type="ARBA" id="ARBA00023316"/>
    </source>
</evidence>
<evidence type="ECO:0000313" key="15">
    <source>
        <dbReference type="EMBL" id="DAZ97904.1"/>
    </source>
</evidence>
<reference evidence="15" key="1">
    <citation type="submission" date="2022-11" db="EMBL/GenBank/DDBJ databases">
        <authorList>
            <person name="Morgan W.R."/>
            <person name="Tartar A."/>
        </authorList>
    </citation>
    <scope>NUCLEOTIDE SEQUENCE</scope>
    <source>
        <strain evidence="15">ARSEF 373</strain>
    </source>
</reference>
<evidence type="ECO:0000256" key="11">
    <source>
        <dbReference type="ARBA" id="ARBA00037649"/>
    </source>
</evidence>
<comment type="catalytic activity">
    <reaction evidence="1">
        <text>Hydrolysis of (1-&gt;3)-beta-D-glucosidic linkages in (1-&gt;3)-beta-D-glucans.</text>
        <dbReference type="EC" id="3.2.1.39"/>
    </reaction>
</comment>
<proteinExistence type="predicted"/>
<keyword evidence="9" id="KW-0961">Cell wall biogenesis/degradation</keyword>
<dbReference type="PANTHER" id="PTHR16631">
    <property type="entry name" value="GLUCAN 1,3-BETA-GLUCOSIDASE"/>
    <property type="match status" value="1"/>
</dbReference>
<evidence type="ECO:0000256" key="14">
    <source>
        <dbReference type="SAM" id="SignalP"/>
    </source>
</evidence>
<reference evidence="15" key="2">
    <citation type="journal article" date="2023" name="Microbiol Resour">
        <title>Decontamination and Annotation of the Draft Genome Sequence of the Oomycete Lagenidium giganteum ARSEF 373.</title>
        <authorList>
            <person name="Morgan W.R."/>
            <person name="Tartar A."/>
        </authorList>
    </citation>
    <scope>NUCLEOTIDE SEQUENCE</scope>
    <source>
        <strain evidence="15">ARSEF 373</strain>
    </source>
</reference>
<keyword evidence="10" id="KW-0624">Polysaccharide degradation</keyword>
<keyword evidence="7" id="KW-0325">Glycoprotein</keyword>
<feature type="signal peptide" evidence="14">
    <location>
        <begin position="1"/>
        <end position="18"/>
    </location>
</feature>
<accession>A0AAV2YZG0</accession>
<comment type="caution">
    <text evidence="15">The sequence shown here is derived from an EMBL/GenBank/DDBJ whole genome shotgun (WGS) entry which is preliminary data.</text>
</comment>
<evidence type="ECO:0000256" key="13">
    <source>
        <dbReference type="ARBA" id="ARBA00043078"/>
    </source>
</evidence>
<keyword evidence="16" id="KW-1185">Reference proteome</keyword>
<keyword evidence="5" id="KW-0378">Hydrolase</keyword>
<organism evidence="15 16">
    <name type="scientific">Lagenidium giganteum</name>
    <dbReference type="NCBI Taxonomy" id="4803"/>
    <lineage>
        <taxon>Eukaryota</taxon>
        <taxon>Sar</taxon>
        <taxon>Stramenopiles</taxon>
        <taxon>Oomycota</taxon>
        <taxon>Peronosporomycetes</taxon>
        <taxon>Pythiales</taxon>
        <taxon>Pythiaceae</taxon>
    </lineage>
</organism>
<comment type="function">
    <text evidence="11">Glucanases play a role in cell expansion during growth, in cell-cell fusion during mating, and in spore release during sporulation. This enzyme may be involved in beta-glucan degradation. Active on laminarin and lichenan.</text>
</comment>
<feature type="chain" id="PRO_5043999513" description="glucan endo-1,3-beta-D-glucosidase" evidence="14">
    <location>
        <begin position="19"/>
        <end position="475"/>
    </location>
</feature>
<evidence type="ECO:0000256" key="6">
    <source>
        <dbReference type="ARBA" id="ARBA00023136"/>
    </source>
</evidence>
<protein>
    <recommendedName>
        <fullName evidence="3">glucan endo-1,3-beta-D-glucosidase</fullName>
        <ecNumber evidence="3">3.2.1.39</ecNumber>
    </recommendedName>
    <alternativeName>
        <fullName evidence="13">Endo-1,3-beta-glucanase btgC</fullName>
    </alternativeName>
    <alternativeName>
        <fullName evidence="12">Laminarinase btgC</fullName>
    </alternativeName>
</protein>
<dbReference type="GO" id="GO:0042973">
    <property type="term" value="F:glucan endo-1,3-beta-D-glucosidase activity"/>
    <property type="evidence" value="ECO:0007669"/>
    <property type="project" value="UniProtKB-EC"/>
</dbReference>
<keyword evidence="8" id="KW-0119">Carbohydrate metabolism</keyword>
<dbReference type="AlphaFoldDB" id="A0AAV2YZG0"/>
<name>A0AAV2YZG0_9STRA</name>
<evidence type="ECO:0000256" key="5">
    <source>
        <dbReference type="ARBA" id="ARBA00022801"/>
    </source>
</evidence>
<dbReference type="SUPFAM" id="SSF51445">
    <property type="entry name" value="(Trans)glycosidases"/>
    <property type="match status" value="1"/>
</dbReference>
<dbReference type="GO" id="GO:0005886">
    <property type="term" value="C:plasma membrane"/>
    <property type="evidence" value="ECO:0007669"/>
    <property type="project" value="UniProtKB-SubCell"/>
</dbReference>
<dbReference type="EC" id="3.2.1.39" evidence="3"/>
<comment type="subcellular location">
    <subcellularLocation>
        <location evidence="2">Cell membrane</location>
    </subcellularLocation>
</comment>
<evidence type="ECO:0000256" key="2">
    <source>
        <dbReference type="ARBA" id="ARBA00004236"/>
    </source>
</evidence>
<evidence type="ECO:0000256" key="1">
    <source>
        <dbReference type="ARBA" id="ARBA00000382"/>
    </source>
</evidence>
<dbReference type="InterPro" id="IPR017853">
    <property type="entry name" value="GH"/>
</dbReference>
<keyword evidence="6" id="KW-0472">Membrane</keyword>
<dbReference type="CDD" id="cd00257">
    <property type="entry name" value="beta-trefoil_FSCN-like"/>
    <property type="match status" value="1"/>
</dbReference>
<keyword evidence="4" id="KW-1003">Cell membrane</keyword>
<dbReference type="PANTHER" id="PTHR16631:SF17">
    <property type="entry name" value="GLUCAN ENDO-1,3-BETA-GLUCOSIDASE BTGC"/>
    <property type="match status" value="1"/>
</dbReference>
<evidence type="ECO:0000313" key="16">
    <source>
        <dbReference type="Proteomes" id="UP001146120"/>
    </source>
</evidence>
<evidence type="ECO:0000256" key="7">
    <source>
        <dbReference type="ARBA" id="ARBA00023180"/>
    </source>
</evidence>
<dbReference type="InterPro" id="IPR050732">
    <property type="entry name" value="Beta-glucan_modifiers"/>
</dbReference>
<evidence type="ECO:0000256" key="4">
    <source>
        <dbReference type="ARBA" id="ARBA00022475"/>
    </source>
</evidence>
<dbReference type="Gene3D" id="2.80.10.50">
    <property type="match status" value="1"/>
</dbReference>
<keyword evidence="14" id="KW-0732">Signal</keyword>
<dbReference type="GO" id="GO:0071555">
    <property type="term" value="P:cell wall organization"/>
    <property type="evidence" value="ECO:0007669"/>
    <property type="project" value="UniProtKB-KW"/>
</dbReference>
<sequence>MLGNVIALGVALASSILAADIGNVAVCYSPDHLEAYSVNNGGEINQMELQRAMDNDFKMLSQHFTHVRTFSSHYSGASPAKAAAATGVKLYLGIPMTTHRSHVDAQVSAAIQAVKDYPGTVDVILVGDKNLWEESDVRRMLEVVSAIKKGLGDLSDTVKFGTSQSIDNYLMLEDHAALLDQGLDVLGVEIMPYRGRRNDIHVYDPVNPLVHVKREWDQMKTKFSLPKMRLTKTGFPTEPSLNDSITYYKALKGWKPDGATSVLKFWCMAFDRRPDTTSALTIGEPRGGFFTHDGNAKVLDGGFPVKISDPEPEPSVYAYAFEQCASRIVALRADTGRYITRCEAWYCSPGSTRDWITVHTLTPKSNRRAQWRVRRLQNGKFAFQADTGLYMGRCHHCYNKQDSVVVNVQFPEDIRAAQWDVLKLTNGKFAFRADTGNLMARCNDCLPAGEGERYCILAALTRASILDIRKQLLYR</sequence>
<evidence type="ECO:0000256" key="8">
    <source>
        <dbReference type="ARBA" id="ARBA00023277"/>
    </source>
</evidence>
<dbReference type="GO" id="GO:0000272">
    <property type="term" value="P:polysaccharide catabolic process"/>
    <property type="evidence" value="ECO:0007669"/>
    <property type="project" value="UniProtKB-KW"/>
</dbReference>
<dbReference type="EMBL" id="DAKRPA010000122">
    <property type="protein sequence ID" value="DAZ97904.1"/>
    <property type="molecule type" value="Genomic_DNA"/>
</dbReference>